<name>A0A4Z1DY36_9STRE</name>
<feature type="transmembrane region" description="Helical" evidence="9">
    <location>
        <begin position="149"/>
        <end position="173"/>
    </location>
</feature>
<dbReference type="RefSeq" id="WP_135783104.1">
    <property type="nucleotide sequence ID" value="NZ_MRXY01000003.1"/>
</dbReference>
<feature type="transmembrane region" description="Helical" evidence="9">
    <location>
        <begin position="38"/>
        <end position="63"/>
    </location>
</feature>
<keyword evidence="7 8" id="KW-0472">Membrane</keyword>
<comment type="function">
    <text evidence="8">Probably a riboflavin-binding protein that interacts with the energy-coupling factor (ECF) ABC-transporter complex.</text>
</comment>
<dbReference type="Gene3D" id="1.10.1760.20">
    <property type="match status" value="1"/>
</dbReference>
<dbReference type="AlphaFoldDB" id="A0A4Z1DY36"/>
<dbReference type="Pfam" id="PF12822">
    <property type="entry name" value="ECF_trnsprt"/>
    <property type="match status" value="1"/>
</dbReference>
<keyword evidence="6 9" id="KW-1133">Transmembrane helix</keyword>
<keyword evidence="5 9" id="KW-0812">Transmembrane</keyword>
<proteinExistence type="inferred from homology"/>
<dbReference type="OrthoDB" id="9809216at2"/>
<organism evidence="10 11">
    <name type="scientific">Streptococcus rubneri</name>
    <dbReference type="NCBI Taxonomy" id="1234680"/>
    <lineage>
        <taxon>Bacteria</taxon>
        <taxon>Bacillati</taxon>
        <taxon>Bacillota</taxon>
        <taxon>Bacilli</taxon>
        <taxon>Lactobacillales</taxon>
        <taxon>Streptococcaceae</taxon>
        <taxon>Streptococcus</taxon>
    </lineage>
</organism>
<feature type="transmembrane region" description="Helical" evidence="9">
    <location>
        <begin position="75"/>
        <end position="96"/>
    </location>
</feature>
<keyword evidence="4 8" id="KW-1003">Cell membrane</keyword>
<evidence type="ECO:0000313" key="10">
    <source>
        <dbReference type="EMBL" id="TGN92885.1"/>
    </source>
</evidence>
<dbReference type="InterPro" id="IPR025720">
    <property type="entry name" value="RibU"/>
</dbReference>
<dbReference type="GO" id="GO:0005886">
    <property type="term" value="C:plasma membrane"/>
    <property type="evidence" value="ECO:0007669"/>
    <property type="project" value="UniProtKB-SubCell"/>
</dbReference>
<evidence type="ECO:0000256" key="8">
    <source>
        <dbReference type="PIRNR" id="PIRNR037778"/>
    </source>
</evidence>
<evidence type="ECO:0000313" key="11">
    <source>
        <dbReference type="Proteomes" id="UP000297986"/>
    </source>
</evidence>
<evidence type="ECO:0000256" key="3">
    <source>
        <dbReference type="ARBA" id="ARBA00022448"/>
    </source>
</evidence>
<evidence type="ECO:0000256" key="7">
    <source>
        <dbReference type="ARBA" id="ARBA00023136"/>
    </source>
</evidence>
<dbReference type="PIRSF" id="PIRSF037778">
    <property type="entry name" value="UCP037778_transp_RibU"/>
    <property type="match status" value="1"/>
</dbReference>
<evidence type="ECO:0000256" key="5">
    <source>
        <dbReference type="ARBA" id="ARBA00022692"/>
    </source>
</evidence>
<evidence type="ECO:0000256" key="4">
    <source>
        <dbReference type="ARBA" id="ARBA00022475"/>
    </source>
</evidence>
<dbReference type="PANTHER" id="PTHR38438">
    <property type="entry name" value="RIBOFLAVIN TRANSPORTER RIBU"/>
    <property type="match status" value="1"/>
</dbReference>
<dbReference type="EMBL" id="SRRP01000001">
    <property type="protein sequence ID" value="TGN92885.1"/>
    <property type="molecule type" value="Genomic_DNA"/>
</dbReference>
<dbReference type="GO" id="GO:0032217">
    <property type="term" value="F:riboflavin transmembrane transporter activity"/>
    <property type="evidence" value="ECO:0007669"/>
    <property type="project" value="UniProtKB-UniRule"/>
</dbReference>
<dbReference type="PANTHER" id="PTHR38438:SF1">
    <property type="entry name" value="RIBOFLAVIN TRANSPORTER RIBU"/>
    <property type="match status" value="1"/>
</dbReference>
<keyword evidence="11" id="KW-1185">Reference proteome</keyword>
<dbReference type="Proteomes" id="UP000297986">
    <property type="component" value="Unassembled WGS sequence"/>
</dbReference>
<dbReference type="InterPro" id="IPR024529">
    <property type="entry name" value="ECF_trnsprt_substrate-spec"/>
</dbReference>
<comment type="subcellular location">
    <subcellularLocation>
        <location evidence="1">Cell membrane</location>
        <topology evidence="1">Multi-pass membrane protein</topology>
    </subcellularLocation>
</comment>
<evidence type="ECO:0000256" key="9">
    <source>
        <dbReference type="SAM" id="Phobius"/>
    </source>
</evidence>
<protein>
    <recommendedName>
        <fullName evidence="8">Riboflavin transporter</fullName>
    </recommendedName>
</protein>
<accession>A0A4Z1DY36</accession>
<keyword evidence="3 8" id="KW-0813">Transport</keyword>
<gene>
    <name evidence="10" type="ORF">E5S68_05465</name>
</gene>
<feature type="transmembrane region" description="Helical" evidence="9">
    <location>
        <begin position="102"/>
        <end position="128"/>
    </location>
</feature>
<comment type="caution">
    <text evidence="10">The sequence shown here is derived from an EMBL/GenBank/DDBJ whole genome shotgun (WGS) entry which is preliminary data.</text>
</comment>
<evidence type="ECO:0000256" key="6">
    <source>
        <dbReference type="ARBA" id="ARBA00022989"/>
    </source>
</evidence>
<reference evidence="10 11" key="1">
    <citation type="submission" date="2019-04" db="EMBL/GenBank/DDBJ databases">
        <title>Genome sequencing of Streptococcus rubneri DSM 26920(T).</title>
        <authorList>
            <person name="Kook J.-K."/>
            <person name="Park S.-N."/>
            <person name="Lim Y.K."/>
        </authorList>
    </citation>
    <scope>NUCLEOTIDE SEQUENCE [LARGE SCALE GENOMIC DNA]</scope>
    <source>
        <strain evidence="10 11">DSM 26920</strain>
    </source>
</reference>
<comment type="similarity">
    <text evidence="2 8">Belongs to the prokaryotic riboflavin transporter (P-RFT) (TC 2.A.87) family.</text>
</comment>
<sequence>MTNTRKLTLVAVLSALSFLLMFYQLSIGIDFLKVDFSTIPILLALVLLDLKSSFLVLVIRSVLKLVLNGRGAETLVGLPINMIAVFVFILAFAIIWNQKKTIVRFVMASLFGTIGLTLSMLLVNYFYAIPLYAKFVGFDIAKMVGVEKYLLSMVVPFNLIEGLIWAATFWLLYSVLQPLLKIYEK</sequence>
<evidence type="ECO:0000256" key="2">
    <source>
        <dbReference type="ARBA" id="ARBA00005540"/>
    </source>
</evidence>
<evidence type="ECO:0000256" key="1">
    <source>
        <dbReference type="ARBA" id="ARBA00004651"/>
    </source>
</evidence>